<dbReference type="Proteomes" id="UP000051863">
    <property type="component" value="Unassembled WGS sequence"/>
</dbReference>
<proteinExistence type="predicted"/>
<dbReference type="OrthoDB" id="7856828at2"/>
<evidence type="ECO:0000313" key="1">
    <source>
        <dbReference type="EMBL" id="KRG64612.1"/>
    </source>
</evidence>
<gene>
    <name evidence="1" type="ORF">ABB27_16270</name>
</gene>
<dbReference type="PATRIC" id="fig|405446.3.peg.3129"/>
<accession>A0A0R0CFQ1</accession>
<reference evidence="1 2" key="1">
    <citation type="submission" date="2015-05" db="EMBL/GenBank/DDBJ databases">
        <title>Genome sequencing and analysis of members of genus Stenotrophomonas.</title>
        <authorList>
            <person name="Patil P.P."/>
            <person name="Midha S."/>
            <person name="Patil P.B."/>
        </authorList>
    </citation>
    <scope>NUCLEOTIDE SEQUENCE [LARGE SCALE GENOMIC DNA]</scope>
    <source>
        <strain evidence="1 2">DSM 18941</strain>
    </source>
</reference>
<dbReference type="EMBL" id="LDJJ01000061">
    <property type="protein sequence ID" value="KRG64612.1"/>
    <property type="molecule type" value="Genomic_DNA"/>
</dbReference>
<protein>
    <recommendedName>
        <fullName evidence="3">Chromosome partitioning protein ParB</fullName>
    </recommendedName>
</protein>
<dbReference type="AlphaFoldDB" id="A0A0R0CFQ1"/>
<keyword evidence="2" id="KW-1185">Reference proteome</keyword>
<sequence>MRRQYHFRQSDIGLLAWDVHRLVALSRELPVSHVPLSSIAELDEAYWWDAGSPPPTCRQVIEHMQLVEAADLQYPIILCPQGRVMDGMHRVAKALLQGKQEIAAVRLFELPSPDHVGVDPDDLCYDDV</sequence>
<comment type="caution">
    <text evidence="1">The sequence shown here is derived from an EMBL/GenBank/DDBJ whole genome shotgun (WGS) entry which is preliminary data.</text>
</comment>
<name>A0A0R0CFQ1_9GAMM</name>
<organism evidence="1 2">
    <name type="scientific">Stenotrophomonas terrae</name>
    <dbReference type="NCBI Taxonomy" id="405446"/>
    <lineage>
        <taxon>Bacteria</taxon>
        <taxon>Pseudomonadati</taxon>
        <taxon>Pseudomonadota</taxon>
        <taxon>Gammaproteobacteria</taxon>
        <taxon>Lysobacterales</taxon>
        <taxon>Lysobacteraceae</taxon>
        <taxon>Stenotrophomonas</taxon>
    </lineage>
</organism>
<evidence type="ECO:0000313" key="2">
    <source>
        <dbReference type="Proteomes" id="UP000051863"/>
    </source>
</evidence>
<evidence type="ECO:0008006" key="3">
    <source>
        <dbReference type="Google" id="ProtNLM"/>
    </source>
</evidence>